<evidence type="ECO:0000259" key="6">
    <source>
        <dbReference type="Pfam" id="PF03088"/>
    </source>
</evidence>
<evidence type="ECO:0000256" key="2">
    <source>
        <dbReference type="ARBA" id="ARBA00009191"/>
    </source>
</evidence>
<keyword evidence="3" id="KW-0926">Vacuole</keyword>
<evidence type="ECO:0000256" key="4">
    <source>
        <dbReference type="ARBA" id="ARBA00023180"/>
    </source>
</evidence>
<protein>
    <submittedName>
        <fullName evidence="7">Strictosidine synthase 3</fullName>
    </submittedName>
</protein>
<proteinExistence type="inferred from homology"/>
<sequence length="417" mass="46806">MAVLAVFLAGIFILLAIYCATDPLGHGPMTKFPGFEVYHAELPAWSELPTVRDSENRLQRAELRFLNQIQGPESIAFDPLGRGPYTGVADGRVLFWNGESWSDFAYTSPNRSEICNPKASPLSYLENEHICGRPLGLRFSKKTGDLYIADAYFGLLKVGPEGGLATPLTWEAEGIPFRFTNDLDIDEEGNIYFTDSSYNYQRRNFIQLAFTAEPSGRLLKYNPTTNETMVLLQDLQFPNGVSMSKDGSFIVFAELSRARFSIQIWSLSIILFLLIFSNFPPQCRLFRYWLKGEKAGKSEVFAVLPGIPDNVRANEEGDFWVAIHCRVSMYAYFLGKNPSLSKLLLKLPIPAKFHFLMLVGGRLHAVIAKYSPDGKLLDLLEDQQGKVVKAVSEVEEKDGKLWIGSVLMPFIAVYPLN</sequence>
<evidence type="ECO:0000256" key="3">
    <source>
        <dbReference type="ARBA" id="ARBA00022554"/>
    </source>
</evidence>
<dbReference type="InterPro" id="IPR011042">
    <property type="entry name" value="6-blade_b-propeller_TolB-like"/>
</dbReference>
<keyword evidence="5" id="KW-0732">Signal</keyword>
<accession>A0A2I0A6U0</accession>
<dbReference type="AlphaFoldDB" id="A0A2I0A6U0"/>
<dbReference type="STRING" id="1088818.A0A2I0A6U0"/>
<dbReference type="Pfam" id="PF20067">
    <property type="entry name" value="SSL_N"/>
    <property type="match status" value="1"/>
</dbReference>
<dbReference type="PANTHER" id="PTHR10426:SF106">
    <property type="entry name" value="PROTEIN STRICTOSIDINE SYNTHASE-LIKE 3"/>
    <property type="match status" value="1"/>
</dbReference>
<feature type="signal peptide" evidence="5">
    <location>
        <begin position="1"/>
        <end position="21"/>
    </location>
</feature>
<keyword evidence="8" id="KW-1185">Reference proteome</keyword>
<evidence type="ECO:0000313" key="7">
    <source>
        <dbReference type="EMBL" id="PKA51270.1"/>
    </source>
</evidence>
<dbReference type="OrthoDB" id="5307922at2759"/>
<evidence type="ECO:0000256" key="5">
    <source>
        <dbReference type="SAM" id="SignalP"/>
    </source>
</evidence>
<comment type="subcellular location">
    <subcellularLocation>
        <location evidence="1">Vacuole</location>
    </subcellularLocation>
</comment>
<evidence type="ECO:0000313" key="8">
    <source>
        <dbReference type="Proteomes" id="UP000236161"/>
    </source>
</evidence>
<organism evidence="7 8">
    <name type="scientific">Apostasia shenzhenica</name>
    <dbReference type="NCBI Taxonomy" id="1088818"/>
    <lineage>
        <taxon>Eukaryota</taxon>
        <taxon>Viridiplantae</taxon>
        <taxon>Streptophyta</taxon>
        <taxon>Embryophyta</taxon>
        <taxon>Tracheophyta</taxon>
        <taxon>Spermatophyta</taxon>
        <taxon>Magnoliopsida</taxon>
        <taxon>Liliopsida</taxon>
        <taxon>Asparagales</taxon>
        <taxon>Orchidaceae</taxon>
        <taxon>Apostasioideae</taxon>
        <taxon>Apostasia</taxon>
    </lineage>
</organism>
<comment type="similarity">
    <text evidence="2">Belongs to the strictosidine synthase family.</text>
</comment>
<name>A0A2I0A6U0_9ASPA</name>
<dbReference type="Pfam" id="PF03088">
    <property type="entry name" value="Str_synth"/>
    <property type="match status" value="1"/>
</dbReference>
<reference evidence="7 8" key="1">
    <citation type="journal article" date="2017" name="Nature">
        <title>The Apostasia genome and the evolution of orchids.</title>
        <authorList>
            <person name="Zhang G.Q."/>
            <person name="Liu K.W."/>
            <person name="Li Z."/>
            <person name="Lohaus R."/>
            <person name="Hsiao Y.Y."/>
            <person name="Niu S.C."/>
            <person name="Wang J.Y."/>
            <person name="Lin Y.C."/>
            <person name="Xu Q."/>
            <person name="Chen L.J."/>
            <person name="Yoshida K."/>
            <person name="Fujiwara S."/>
            <person name="Wang Z.W."/>
            <person name="Zhang Y.Q."/>
            <person name="Mitsuda N."/>
            <person name="Wang M."/>
            <person name="Liu G.H."/>
            <person name="Pecoraro L."/>
            <person name="Huang H.X."/>
            <person name="Xiao X.J."/>
            <person name="Lin M."/>
            <person name="Wu X.Y."/>
            <person name="Wu W.L."/>
            <person name="Chen Y.Y."/>
            <person name="Chang S.B."/>
            <person name="Sakamoto S."/>
            <person name="Ohme-Takagi M."/>
            <person name="Yagi M."/>
            <person name="Zeng S.J."/>
            <person name="Shen C.Y."/>
            <person name="Yeh C.M."/>
            <person name="Luo Y.B."/>
            <person name="Tsai W.C."/>
            <person name="Van de Peer Y."/>
            <person name="Liu Z.J."/>
        </authorList>
    </citation>
    <scope>NUCLEOTIDE SEQUENCE [LARGE SCALE GENOMIC DNA]</scope>
    <source>
        <strain evidence="8">cv. Shenzhen</strain>
        <tissue evidence="7">Stem</tissue>
    </source>
</reference>
<evidence type="ECO:0000256" key="1">
    <source>
        <dbReference type="ARBA" id="ARBA00004116"/>
    </source>
</evidence>
<feature type="domain" description="Strictosidine synthase conserved region" evidence="6">
    <location>
        <begin position="181"/>
        <end position="260"/>
    </location>
</feature>
<gene>
    <name evidence="7" type="primary">SS3</name>
    <name evidence="7" type="ORF">AXF42_Ash010710</name>
</gene>
<dbReference type="InterPro" id="IPR018119">
    <property type="entry name" value="Strictosidine_synth_cons-reg"/>
</dbReference>
<dbReference type="Gene3D" id="2.120.10.30">
    <property type="entry name" value="TolB, C-terminal domain"/>
    <property type="match status" value="1"/>
</dbReference>
<keyword evidence="4" id="KW-0325">Glycoprotein</keyword>
<dbReference type="GO" id="GO:0016787">
    <property type="term" value="F:hydrolase activity"/>
    <property type="evidence" value="ECO:0007669"/>
    <property type="project" value="TreeGrafter"/>
</dbReference>
<dbReference type="GO" id="GO:0005773">
    <property type="term" value="C:vacuole"/>
    <property type="evidence" value="ECO:0007669"/>
    <property type="project" value="UniProtKB-SubCell"/>
</dbReference>
<dbReference type="SMR" id="A0A2I0A6U0"/>
<dbReference type="Proteomes" id="UP000236161">
    <property type="component" value="Unassembled WGS sequence"/>
</dbReference>
<dbReference type="SUPFAM" id="SSF63829">
    <property type="entry name" value="Calcium-dependent phosphotriesterase"/>
    <property type="match status" value="1"/>
</dbReference>
<feature type="chain" id="PRO_5014154102" evidence="5">
    <location>
        <begin position="22"/>
        <end position="417"/>
    </location>
</feature>
<dbReference type="GO" id="GO:0012505">
    <property type="term" value="C:endomembrane system"/>
    <property type="evidence" value="ECO:0007669"/>
    <property type="project" value="TreeGrafter"/>
</dbReference>
<dbReference type="PANTHER" id="PTHR10426">
    <property type="entry name" value="STRICTOSIDINE SYNTHASE-RELATED"/>
    <property type="match status" value="1"/>
</dbReference>
<dbReference type="EMBL" id="KZ452014">
    <property type="protein sequence ID" value="PKA51270.1"/>
    <property type="molecule type" value="Genomic_DNA"/>
</dbReference>